<comment type="caution">
    <text evidence="1">The sequence shown here is derived from an EMBL/GenBank/DDBJ whole genome shotgun (WGS) entry which is preliminary data.</text>
</comment>
<keyword evidence="2" id="KW-1185">Reference proteome</keyword>
<dbReference type="EMBL" id="LR812490">
    <property type="protein sequence ID" value="CAC5342750.1"/>
    <property type="molecule type" value="Genomic_DNA"/>
</dbReference>
<dbReference type="AlphaFoldDB" id="A0A6J7ZKB5"/>
<name>A0A6J7ZKB5_PLARU</name>
<dbReference type="EMBL" id="CZCZ02000013">
    <property type="protein sequence ID" value="CAC5342750.1"/>
    <property type="molecule type" value="Genomic_DNA"/>
</dbReference>
<sequence length="69" mass="7678">MACLRKSCQIYNKDGVIKERCEAKIMPYSETEVGVVTLLWTLTVETPGFIQSGWGFSTLTLSGLKTLSF</sequence>
<organism evidence="1 2">
    <name type="scientific">Planktothrix rubescens CCAP 1459/22</name>
    <dbReference type="NCBI Taxonomy" id="329571"/>
    <lineage>
        <taxon>Bacteria</taxon>
        <taxon>Bacillati</taxon>
        <taxon>Cyanobacteriota</taxon>
        <taxon>Cyanophyceae</taxon>
        <taxon>Oscillatoriophycideae</taxon>
        <taxon>Oscillatoriales</taxon>
        <taxon>Microcoleaceae</taxon>
        <taxon>Planktothrix</taxon>
    </lineage>
</organism>
<reference evidence="1" key="1">
    <citation type="submission" date="2020-05" db="EMBL/GenBank/DDBJ databases">
        <authorList>
            <consortium name="Genoscope - CEA"/>
            <person name="William W."/>
        </authorList>
    </citation>
    <scope>NUCLEOTIDE SEQUENCE [LARGE SCALE GENOMIC DNA]</scope>
    <source>
        <strain evidence="1">PCC 7821</strain>
    </source>
</reference>
<evidence type="ECO:0000313" key="1">
    <source>
        <dbReference type="EMBL" id="CAC5342750.1"/>
    </source>
</evidence>
<proteinExistence type="predicted"/>
<gene>
    <name evidence="1" type="ORF">PLAN_30039</name>
</gene>
<accession>A0A6J7ZKB5</accession>
<dbReference type="Proteomes" id="UP000196521">
    <property type="component" value="Chromosome"/>
</dbReference>
<evidence type="ECO:0000313" key="2">
    <source>
        <dbReference type="Proteomes" id="UP000196521"/>
    </source>
</evidence>
<protein>
    <submittedName>
        <fullName evidence="1">Uncharacterized protein</fullName>
    </submittedName>
</protein>